<gene>
    <name evidence="1" type="ORF">BVG16_05480</name>
</gene>
<dbReference type="InterPro" id="IPR029063">
    <property type="entry name" value="SAM-dependent_MTases_sf"/>
</dbReference>
<dbReference type="Proteomes" id="UP000190188">
    <property type="component" value="Unassembled WGS sequence"/>
</dbReference>
<evidence type="ECO:0000313" key="2">
    <source>
        <dbReference type="Proteomes" id="UP000190188"/>
    </source>
</evidence>
<dbReference type="Gene3D" id="3.40.50.150">
    <property type="entry name" value="Vaccinia Virus protein VP39"/>
    <property type="match status" value="1"/>
</dbReference>
<keyword evidence="2" id="KW-1185">Reference proteome</keyword>
<protein>
    <recommendedName>
        <fullName evidence="3">Methyltransferase type 11 domain-containing protein</fullName>
    </recommendedName>
</protein>
<dbReference type="STRING" id="1324314.BVG16_05480"/>
<name>A0A1T2XK43_9BACL</name>
<dbReference type="EMBL" id="MSZX01000002">
    <property type="protein sequence ID" value="OPA80195.1"/>
    <property type="molecule type" value="Genomic_DNA"/>
</dbReference>
<dbReference type="AlphaFoldDB" id="A0A1T2XK43"/>
<comment type="caution">
    <text evidence="1">The sequence shown here is derived from an EMBL/GenBank/DDBJ whole genome shotgun (WGS) entry which is preliminary data.</text>
</comment>
<reference evidence="1 2" key="1">
    <citation type="submission" date="2017-01" db="EMBL/GenBank/DDBJ databases">
        <title>Genome analysis of Paenibacillus selenitrireducens ES3-24.</title>
        <authorList>
            <person name="Xu D."/>
            <person name="Yao R."/>
            <person name="Zheng S."/>
        </authorList>
    </citation>
    <scope>NUCLEOTIDE SEQUENCE [LARGE SCALE GENOMIC DNA]</scope>
    <source>
        <strain evidence="1 2">ES3-24</strain>
    </source>
</reference>
<sequence>MGIMDHHLFKGEFSFQNQILSYNQIPKYDTAGTTIYNFAERAVEIPLALHFLSVHGIGKKILEVGNVLRHYSVLLQQIPRLGPLDTIDKFEAYPDVMNIDIMDVNTKYEVIISISTVEHVGQNGYGEHEIGDREAPLKAIVQIYNLLKTGGKAFITVPFGKLMDLGWLIQFSSNYLDLLVDKYGIPAQAIQTYFMKKIDTEATIEGPRQLWQQCERSELEHTYFHYPFAFAGGIAVIELSKIDKDIEPSDTLSTSLHYHAPVKIGDLYFSGMTLPKGQDRDGWITCLSTGYVFYGPYVTLEPQSYSLDMDIEIRGQGLFTLELTADFGQTILWSQRNIVRSENIHNILHVTTTESNVEVRLHKHGLSNSQVRVPKLLLSALEQ</sequence>
<evidence type="ECO:0008006" key="3">
    <source>
        <dbReference type="Google" id="ProtNLM"/>
    </source>
</evidence>
<dbReference type="RefSeq" id="WP_078497543.1">
    <property type="nucleotide sequence ID" value="NZ_MSZX01000002.1"/>
</dbReference>
<organism evidence="1 2">
    <name type="scientific">Paenibacillus selenitireducens</name>
    <dbReference type="NCBI Taxonomy" id="1324314"/>
    <lineage>
        <taxon>Bacteria</taxon>
        <taxon>Bacillati</taxon>
        <taxon>Bacillota</taxon>
        <taxon>Bacilli</taxon>
        <taxon>Bacillales</taxon>
        <taxon>Paenibacillaceae</taxon>
        <taxon>Paenibacillus</taxon>
    </lineage>
</organism>
<evidence type="ECO:0000313" key="1">
    <source>
        <dbReference type="EMBL" id="OPA80195.1"/>
    </source>
</evidence>
<dbReference type="SUPFAM" id="SSF53335">
    <property type="entry name" value="S-adenosyl-L-methionine-dependent methyltransferases"/>
    <property type="match status" value="1"/>
</dbReference>
<proteinExistence type="predicted"/>
<accession>A0A1T2XK43</accession>
<dbReference type="OrthoDB" id="9780415at2"/>